<dbReference type="Proteomes" id="UP000474077">
    <property type="component" value="Unassembled WGS sequence"/>
</dbReference>
<feature type="domain" description="4Fe-4S ferredoxin-type" evidence="1">
    <location>
        <begin position="35"/>
        <end position="65"/>
    </location>
</feature>
<dbReference type="Pfam" id="PF04432">
    <property type="entry name" value="FrhB_FdhB_C"/>
    <property type="match status" value="1"/>
</dbReference>
<gene>
    <name evidence="2" type="ORF">GA560_01305</name>
</gene>
<proteinExistence type="predicted"/>
<dbReference type="AlphaFoldDB" id="A0A4Q5DQ84"/>
<dbReference type="InterPro" id="IPR007525">
    <property type="entry name" value="FrhB_FdhB_C"/>
</dbReference>
<name>A0A4Q5DQ84_9BACE</name>
<dbReference type="InterPro" id="IPR017896">
    <property type="entry name" value="4Fe4S_Fe-S-bd"/>
</dbReference>
<dbReference type="InterPro" id="IPR052977">
    <property type="entry name" value="Polyferredoxin-like_ET"/>
</dbReference>
<feature type="domain" description="4Fe-4S ferredoxin-type" evidence="1">
    <location>
        <begin position="1"/>
        <end position="30"/>
    </location>
</feature>
<evidence type="ECO:0000259" key="1">
    <source>
        <dbReference type="PROSITE" id="PS51379"/>
    </source>
</evidence>
<evidence type="ECO:0000313" key="2">
    <source>
        <dbReference type="EMBL" id="KAB6086850.1"/>
    </source>
</evidence>
<evidence type="ECO:0000313" key="3">
    <source>
        <dbReference type="Proteomes" id="UP000474077"/>
    </source>
</evidence>
<comment type="caution">
    <text evidence="2">The sequence shown here is derived from an EMBL/GenBank/DDBJ whole genome shotgun (WGS) entry which is preliminary data.</text>
</comment>
<dbReference type="PANTHER" id="PTHR43193:SF2">
    <property type="entry name" value="POLYFERREDOXIN PROTEIN FWDF"/>
    <property type="match status" value="1"/>
</dbReference>
<protein>
    <recommendedName>
        <fullName evidence="1">4Fe-4S ferredoxin-type domain-containing protein</fullName>
    </recommendedName>
</protein>
<reference evidence="2 3" key="1">
    <citation type="journal article" date="2019" name="Nat. Med.">
        <title>A library of human gut bacterial isolates paired with longitudinal multiomics data enables mechanistic microbiome research.</title>
        <authorList>
            <person name="Poyet M."/>
            <person name="Groussin M."/>
            <person name="Gibbons S.M."/>
            <person name="Avila-Pacheco J."/>
            <person name="Jiang X."/>
            <person name="Kearney S.M."/>
            <person name="Perrotta A.R."/>
            <person name="Berdy B."/>
            <person name="Zhao S."/>
            <person name="Lieberman T.D."/>
            <person name="Swanson P.K."/>
            <person name="Smith M."/>
            <person name="Roesemann S."/>
            <person name="Alexander J.E."/>
            <person name="Rich S.A."/>
            <person name="Livny J."/>
            <person name="Vlamakis H."/>
            <person name="Clish C."/>
            <person name="Bullock K."/>
            <person name="Deik A."/>
            <person name="Scott J."/>
            <person name="Pierce K.A."/>
            <person name="Xavier R.J."/>
            <person name="Alm E.J."/>
        </authorList>
    </citation>
    <scope>NUCLEOTIDE SEQUENCE [LARGE SCALE GENOMIC DNA]</scope>
    <source>
        <strain evidence="2 3">BIOML-A73</strain>
    </source>
</reference>
<accession>A0A4Q5DQ84</accession>
<dbReference type="PANTHER" id="PTHR43193">
    <property type="match status" value="1"/>
</dbReference>
<dbReference type="PROSITE" id="PS51379">
    <property type="entry name" value="4FE4S_FER_2"/>
    <property type="match status" value="2"/>
</dbReference>
<dbReference type="SUPFAM" id="SSF54862">
    <property type="entry name" value="4Fe-4S ferredoxins"/>
    <property type="match status" value="1"/>
</dbReference>
<dbReference type="Gene3D" id="3.30.70.20">
    <property type="match status" value="1"/>
</dbReference>
<sequence length="384" mass="43989">MIRVKDKKECCGCTACCSICAQNAITMKPDSLGFLYPEVNVELCVDCGLCNKICQFNDRYERFANFEFPRAYQFRIIPDEQLQRSQSGGAFFAIANRFIENGGFVYGAAFTATWQVTHQKATDAETLEALRMSKYVQSDIQGVFLQVKNDLKNGHMVLFSGTGCQVSGLKSYIPQRLHERLICVDVICHGVPSPQIWMDNIGYLEKIHKSKIIKACFRDKHFGWHGAIESYHFANGEKSFGRTSNEMYFSGLSVRESCFYCHYTNLKRVGDLTIGDLWSLEKDSPLNDEKGVSLVLVNSEKGQKLLDSIKDNVICKERKLEDCLQPQLQHPAKANTFHKKFINDYSTKGFLYVAKHYGDLGWRYKRKLFIKKFKHMIGALIQRY</sequence>
<dbReference type="EMBL" id="WDER01000002">
    <property type="protein sequence ID" value="KAB6086850.1"/>
    <property type="molecule type" value="Genomic_DNA"/>
</dbReference>
<organism evidence="2 3">
    <name type="scientific">Bacteroides xylanisolvens</name>
    <dbReference type="NCBI Taxonomy" id="371601"/>
    <lineage>
        <taxon>Bacteria</taxon>
        <taxon>Pseudomonadati</taxon>
        <taxon>Bacteroidota</taxon>
        <taxon>Bacteroidia</taxon>
        <taxon>Bacteroidales</taxon>
        <taxon>Bacteroidaceae</taxon>
        <taxon>Bacteroides</taxon>
    </lineage>
</organism>